<dbReference type="InterPro" id="IPR036873">
    <property type="entry name" value="Rhodanese-like_dom_sf"/>
</dbReference>
<dbReference type="EMBL" id="CP014243">
    <property type="protein sequence ID" value="AMD19972.1"/>
    <property type="molecule type" value="Genomic_DNA"/>
</dbReference>
<proteinExistence type="inferred from homology"/>
<dbReference type="PROSITE" id="PS00383">
    <property type="entry name" value="TYR_PHOSPHATASE_1"/>
    <property type="match status" value="1"/>
</dbReference>
<dbReference type="InterPro" id="IPR029021">
    <property type="entry name" value="Prot-tyrosine_phosphatase-like"/>
</dbReference>
<evidence type="ECO:0000256" key="2">
    <source>
        <dbReference type="ARBA" id="ARBA00013064"/>
    </source>
</evidence>
<gene>
    <name evidence="7" type="ORF">AW171_hschr31839</name>
</gene>
<dbReference type="Pfam" id="PF00581">
    <property type="entry name" value="Rhodanese"/>
    <property type="match status" value="1"/>
</dbReference>
<dbReference type="Pfam" id="PF00102">
    <property type="entry name" value="Y_phosphatase"/>
    <property type="match status" value="1"/>
</dbReference>
<feature type="region of interest" description="Disordered" evidence="3">
    <location>
        <begin position="25"/>
        <end position="55"/>
    </location>
</feature>
<dbReference type="CDD" id="cd18533">
    <property type="entry name" value="PTP_fungal"/>
    <property type="match status" value="1"/>
</dbReference>
<feature type="domain" description="Tyrosine-protein phosphatase" evidence="4">
    <location>
        <begin position="453"/>
        <end position="723"/>
    </location>
</feature>
<dbReference type="CDD" id="cd01446">
    <property type="entry name" value="DSP_MapKP"/>
    <property type="match status" value="1"/>
</dbReference>
<dbReference type="Gene3D" id="3.90.190.10">
    <property type="entry name" value="Protein tyrosine phosphatase superfamily"/>
    <property type="match status" value="1"/>
</dbReference>
<feature type="compositionally biased region" description="Polar residues" evidence="3">
    <location>
        <begin position="42"/>
        <end position="55"/>
    </location>
</feature>
<dbReference type="InterPro" id="IPR016130">
    <property type="entry name" value="Tyr_Pase_AS"/>
</dbReference>
<dbReference type="PROSITE" id="PS50055">
    <property type="entry name" value="TYR_PHOSPHATASE_PTP"/>
    <property type="match status" value="1"/>
</dbReference>
<evidence type="ECO:0000313" key="7">
    <source>
        <dbReference type="EMBL" id="AMD19972.1"/>
    </source>
</evidence>
<dbReference type="OrthoDB" id="6058203at2759"/>
<evidence type="ECO:0000259" key="4">
    <source>
        <dbReference type="PROSITE" id="PS50055"/>
    </source>
</evidence>
<dbReference type="AlphaFoldDB" id="A0A0X8HR84"/>
<dbReference type="SUPFAM" id="SSF52821">
    <property type="entry name" value="Rhodanese/Cell cycle control phosphatase"/>
    <property type="match status" value="1"/>
</dbReference>
<keyword evidence="8" id="KW-1185">Reference proteome</keyword>
<dbReference type="SMART" id="SM00450">
    <property type="entry name" value="RHOD"/>
    <property type="match status" value="1"/>
</dbReference>
<dbReference type="Proteomes" id="UP000243052">
    <property type="component" value="Chromosome iii"/>
</dbReference>
<protein>
    <recommendedName>
        <fullName evidence="2">protein-tyrosine-phosphatase</fullName>
        <ecNumber evidence="2">3.1.3.48</ecNumber>
    </recommendedName>
</protein>
<dbReference type="SUPFAM" id="SSF52799">
    <property type="entry name" value="(Phosphotyrosine protein) phosphatases II"/>
    <property type="match status" value="1"/>
</dbReference>
<dbReference type="PROSITE" id="PS50206">
    <property type="entry name" value="RHODANESE_3"/>
    <property type="match status" value="1"/>
</dbReference>
<dbReference type="EC" id="3.1.3.48" evidence="2"/>
<dbReference type="SMART" id="SM00404">
    <property type="entry name" value="PTPc_motif"/>
    <property type="match status" value="1"/>
</dbReference>
<evidence type="ECO:0000259" key="5">
    <source>
        <dbReference type="PROSITE" id="PS50056"/>
    </source>
</evidence>
<dbReference type="InterPro" id="IPR001763">
    <property type="entry name" value="Rhodanese-like_dom"/>
</dbReference>
<dbReference type="RefSeq" id="XP_017986968.1">
    <property type="nucleotide sequence ID" value="XM_018131144.1"/>
</dbReference>
<comment type="similarity">
    <text evidence="1">Belongs to the protein-tyrosine phosphatase family. Non-receptor class subfamily.</text>
</comment>
<feature type="domain" description="Rhodanese" evidence="6">
    <location>
        <begin position="104"/>
        <end position="233"/>
    </location>
</feature>
<dbReference type="PROSITE" id="PS50056">
    <property type="entry name" value="TYR_PHOSPHATASE_2"/>
    <property type="match status" value="1"/>
</dbReference>
<dbReference type="SMART" id="SM00194">
    <property type="entry name" value="PTPc"/>
    <property type="match status" value="1"/>
</dbReference>
<dbReference type="InterPro" id="IPR050348">
    <property type="entry name" value="Protein-Tyr_Phosphatase"/>
</dbReference>
<sequence length="761" mass="86096">MTQTTVGMDDLIPLPSETVTVINVRNTPSSGPKANFGHIKSKSQPNIQPSKGSVSSPSRLSVGMLSSFIPLKHFSINSASQQKYPVHDKCAILDCVDLKTLLVDNRDVLVIDVRCYMEYSKAHIKGAINVSLPSTLLKRKNFDLVKLLKNLPESERIQIQHKLEGRTVQGIPSIIIYDQLPISPNGSTSLACFGICSKFLEHDWGSSEFKRPGVSILNEGFLQFQLQYPALVESTTLDEYKEQLAECNKLDTLLSCSSPLSSSNVSPVDSDDSSSKISLQLTKFQLPRRQTRLSIGSTQSFSSFHFRHPEESNNLESYLVAVDMSESSKCSSHEEDDYEPSTSSSKDIYSSPLKLRFQVGFEKLLTMHQRDLINMKIPQWFQELMLECSKLQFVEQFQRLDLMERARLDRLFVISPTSCPDSLSVELNDNELNFETDYNPTISVSCGLELGTKNRYKGIIPYEHTRVVLKKDLAIKVNEVSFDEQSLVETYINANYLTGPFTDIRTPGESLRYIATQAPLSETIHDFYTCIINNNVPLVLTLTDQYECGIEKCSNFWDSSIHNGIKVELMETDRLDDLYLRRIKLTYNQGKSTHTFLQVQITGWPDLGILTHPSYIIYMISIKNYLLDRLIKRGFYSNDHPPTILVHCSAGCGRTGTLCTVDTILSNLESIDEVYGQALVSGATSKNPFDPVVLTIDRFRKQRMSMVQTINQFLFVYDCLLLYFTQQLDVDSQGRSSWQTFMSSLDRLDILKNFLCNATVN</sequence>
<dbReference type="GeneID" id="28723202"/>
<evidence type="ECO:0000256" key="3">
    <source>
        <dbReference type="SAM" id="MobiDB-lite"/>
    </source>
</evidence>
<evidence type="ECO:0000313" key="8">
    <source>
        <dbReference type="Proteomes" id="UP000243052"/>
    </source>
</evidence>
<dbReference type="InterPro" id="IPR003595">
    <property type="entry name" value="Tyr_Pase_cat"/>
</dbReference>
<dbReference type="PANTHER" id="PTHR19134:SF547">
    <property type="entry name" value="TYROSINE-PROTEIN PHOSPHATASE 3"/>
    <property type="match status" value="1"/>
</dbReference>
<evidence type="ECO:0000256" key="1">
    <source>
        <dbReference type="ARBA" id="ARBA00009649"/>
    </source>
</evidence>
<reference evidence="7 8" key="1">
    <citation type="submission" date="2016-01" db="EMBL/GenBank/DDBJ databases">
        <title>Genome sequence of the yeast Holleya sinecauda.</title>
        <authorList>
            <person name="Dietrich F.S."/>
        </authorList>
    </citation>
    <scope>NUCLEOTIDE SEQUENCE [LARGE SCALE GENOMIC DNA]</scope>
    <source>
        <strain evidence="7 8">ATCC 58844</strain>
    </source>
</reference>
<dbReference type="GO" id="GO:0004725">
    <property type="term" value="F:protein tyrosine phosphatase activity"/>
    <property type="evidence" value="ECO:0007669"/>
    <property type="project" value="UniProtKB-EC"/>
</dbReference>
<dbReference type="InterPro" id="IPR000387">
    <property type="entry name" value="Tyr_Pase_dom"/>
</dbReference>
<dbReference type="STRING" id="45286.A0A0X8HR84"/>
<dbReference type="PRINTS" id="PR00700">
    <property type="entry name" value="PRTYPHPHTASE"/>
</dbReference>
<dbReference type="InterPro" id="IPR000242">
    <property type="entry name" value="PTP_cat"/>
</dbReference>
<accession>A0A0X8HR84</accession>
<organism evidence="7 8">
    <name type="scientific">Eremothecium sinecaudum</name>
    <dbReference type="NCBI Taxonomy" id="45286"/>
    <lineage>
        <taxon>Eukaryota</taxon>
        <taxon>Fungi</taxon>
        <taxon>Dikarya</taxon>
        <taxon>Ascomycota</taxon>
        <taxon>Saccharomycotina</taxon>
        <taxon>Saccharomycetes</taxon>
        <taxon>Saccharomycetales</taxon>
        <taxon>Saccharomycetaceae</taxon>
        <taxon>Eremothecium</taxon>
    </lineage>
</organism>
<dbReference type="Gene3D" id="3.40.250.10">
    <property type="entry name" value="Rhodanese-like domain"/>
    <property type="match status" value="1"/>
</dbReference>
<evidence type="ECO:0000259" key="6">
    <source>
        <dbReference type="PROSITE" id="PS50206"/>
    </source>
</evidence>
<dbReference type="PANTHER" id="PTHR19134">
    <property type="entry name" value="RECEPTOR-TYPE TYROSINE-PROTEIN PHOSPHATASE"/>
    <property type="match status" value="1"/>
</dbReference>
<feature type="domain" description="Tyrosine specific protein phosphatases" evidence="5">
    <location>
        <begin position="626"/>
        <end position="714"/>
    </location>
</feature>
<name>A0A0X8HR84_9SACH</name>